<dbReference type="InterPro" id="IPR010998">
    <property type="entry name" value="Integrase_recombinase_N"/>
</dbReference>
<dbReference type="GO" id="GO:0015074">
    <property type="term" value="P:DNA integration"/>
    <property type="evidence" value="ECO:0007669"/>
    <property type="project" value="UniProtKB-KW"/>
</dbReference>
<dbReference type="InterPro" id="IPR013762">
    <property type="entry name" value="Integrase-like_cat_sf"/>
</dbReference>
<dbReference type="PROSITE" id="PS51898">
    <property type="entry name" value="TYR_RECOMBINASE"/>
    <property type="match status" value="1"/>
</dbReference>
<dbReference type="InterPro" id="IPR004107">
    <property type="entry name" value="Integrase_SAM-like_N"/>
</dbReference>
<dbReference type="SUPFAM" id="SSF56349">
    <property type="entry name" value="DNA breaking-rejoining enzymes"/>
    <property type="match status" value="1"/>
</dbReference>
<comment type="similarity">
    <text evidence="2">Belongs to the 'phage' integrase family.</text>
</comment>
<keyword evidence="4 6" id="KW-0238">DNA-binding</keyword>
<dbReference type="PROSITE" id="PS51900">
    <property type="entry name" value="CB"/>
    <property type="match status" value="1"/>
</dbReference>
<dbReference type="PANTHER" id="PTHR30349:SF91">
    <property type="entry name" value="INTA PROTEIN"/>
    <property type="match status" value="1"/>
</dbReference>
<proteinExistence type="inferred from homology"/>
<keyword evidence="3" id="KW-0229">DNA integration</keyword>
<dbReference type="InterPro" id="IPR050090">
    <property type="entry name" value="Tyrosine_recombinase_XerCD"/>
</dbReference>
<evidence type="ECO:0000256" key="2">
    <source>
        <dbReference type="ARBA" id="ARBA00008857"/>
    </source>
</evidence>
<organism evidence="9 10">
    <name type="scientific">Candidatus Flavonifractor merdipullorum</name>
    <dbReference type="NCBI Taxonomy" id="2838590"/>
    <lineage>
        <taxon>Bacteria</taxon>
        <taxon>Bacillati</taxon>
        <taxon>Bacillota</taxon>
        <taxon>Clostridia</taxon>
        <taxon>Eubacteriales</taxon>
        <taxon>Oscillospiraceae</taxon>
        <taxon>Flavonifractor</taxon>
    </lineage>
</organism>
<evidence type="ECO:0000256" key="1">
    <source>
        <dbReference type="ARBA" id="ARBA00003283"/>
    </source>
</evidence>
<evidence type="ECO:0000256" key="4">
    <source>
        <dbReference type="ARBA" id="ARBA00023125"/>
    </source>
</evidence>
<dbReference type="Pfam" id="PF14659">
    <property type="entry name" value="Phage_int_SAM_3"/>
    <property type="match status" value="1"/>
</dbReference>
<feature type="domain" description="Core-binding (CB)" evidence="8">
    <location>
        <begin position="69"/>
        <end position="162"/>
    </location>
</feature>
<protein>
    <submittedName>
        <fullName evidence="9">Site-specific integrase</fullName>
    </submittedName>
</protein>
<comment type="function">
    <text evidence="1">Site-specific tyrosine recombinase, which acts by catalyzing the cutting and rejoining of the recombining DNA molecules.</text>
</comment>
<dbReference type="Proteomes" id="UP000824192">
    <property type="component" value="Unassembled WGS sequence"/>
</dbReference>
<evidence type="ECO:0000256" key="3">
    <source>
        <dbReference type="ARBA" id="ARBA00022908"/>
    </source>
</evidence>
<evidence type="ECO:0000259" key="7">
    <source>
        <dbReference type="PROSITE" id="PS51898"/>
    </source>
</evidence>
<dbReference type="GO" id="GO:0006310">
    <property type="term" value="P:DNA recombination"/>
    <property type="evidence" value="ECO:0007669"/>
    <property type="project" value="UniProtKB-KW"/>
</dbReference>
<keyword evidence="5" id="KW-0233">DNA recombination</keyword>
<dbReference type="InterPro" id="IPR044068">
    <property type="entry name" value="CB"/>
</dbReference>
<evidence type="ECO:0000256" key="6">
    <source>
        <dbReference type="PROSITE-ProRule" id="PRU01248"/>
    </source>
</evidence>
<dbReference type="InterPro" id="IPR002104">
    <property type="entry name" value="Integrase_catalytic"/>
</dbReference>
<sequence>MAKRRPSGDGMVRKREDGRWEGRIVVGHKENGDSIFRYVYADTQKELTAKLRQNIDAYQGVDLTEESRMTLAEWLDRWLEQTALTLRPGTLKRYRGDMARHVKPRLGQKRLTQLTAEDLRELYRFLLEQGRIVPRPGQSLGLSPATVHGIHAVLHQALQAAADQGLMPNNPAKHVEPPKVLHKAMNILTEEQLEVFLAATDRDSIWRDFFYTELTTGLRLGEICGLMWSDFDGRKGTLSISRTLRKEKGGRLVAGDTKTYAGTRTILLPTSTAERLRLRKKTSYSPWIFHDPLRPEAPLNPGTAYRQLKKVLQETGLPKLRFHDLRHTFATHALASGVDAKTLSGILGHTKASFTLDTYTHTTGDMQKRAAEIVGGFLTDYLGEEMAPWQNAENTATAASA</sequence>
<dbReference type="Gene3D" id="1.10.443.10">
    <property type="entry name" value="Intergrase catalytic core"/>
    <property type="match status" value="1"/>
</dbReference>
<dbReference type="Pfam" id="PF00589">
    <property type="entry name" value="Phage_integrase"/>
    <property type="match status" value="1"/>
</dbReference>
<dbReference type="GO" id="GO:0003677">
    <property type="term" value="F:DNA binding"/>
    <property type="evidence" value="ECO:0007669"/>
    <property type="project" value="UniProtKB-UniRule"/>
</dbReference>
<comment type="caution">
    <text evidence="9">The sequence shown here is derived from an EMBL/GenBank/DDBJ whole genome shotgun (WGS) entry which is preliminary data.</text>
</comment>
<dbReference type="EMBL" id="DXGA01000034">
    <property type="protein sequence ID" value="HIW93207.1"/>
    <property type="molecule type" value="Genomic_DNA"/>
</dbReference>
<name>A0A9D1UMH1_9FIRM</name>
<dbReference type="Gene3D" id="1.10.150.130">
    <property type="match status" value="1"/>
</dbReference>
<evidence type="ECO:0000313" key="10">
    <source>
        <dbReference type="Proteomes" id="UP000824192"/>
    </source>
</evidence>
<dbReference type="PANTHER" id="PTHR30349">
    <property type="entry name" value="PHAGE INTEGRASE-RELATED"/>
    <property type="match status" value="1"/>
</dbReference>
<gene>
    <name evidence="9" type="ORF">H9868_01570</name>
</gene>
<feature type="domain" description="Tyr recombinase" evidence="7">
    <location>
        <begin position="183"/>
        <end position="372"/>
    </location>
</feature>
<dbReference type="InterPro" id="IPR011010">
    <property type="entry name" value="DNA_brk_join_enz"/>
</dbReference>
<dbReference type="AlphaFoldDB" id="A0A9D1UMH1"/>
<accession>A0A9D1UMH1</accession>
<evidence type="ECO:0000313" key="9">
    <source>
        <dbReference type="EMBL" id="HIW93207.1"/>
    </source>
</evidence>
<reference evidence="9" key="1">
    <citation type="journal article" date="2021" name="PeerJ">
        <title>Extensive microbial diversity within the chicken gut microbiome revealed by metagenomics and culture.</title>
        <authorList>
            <person name="Gilroy R."/>
            <person name="Ravi A."/>
            <person name="Getino M."/>
            <person name="Pursley I."/>
            <person name="Horton D.L."/>
            <person name="Alikhan N.F."/>
            <person name="Baker D."/>
            <person name="Gharbi K."/>
            <person name="Hall N."/>
            <person name="Watson M."/>
            <person name="Adriaenssens E.M."/>
            <person name="Foster-Nyarko E."/>
            <person name="Jarju S."/>
            <person name="Secka A."/>
            <person name="Antonio M."/>
            <person name="Oren A."/>
            <person name="Chaudhuri R.R."/>
            <person name="La Ragione R."/>
            <person name="Hildebrand F."/>
            <person name="Pallen M.J."/>
        </authorList>
    </citation>
    <scope>NUCLEOTIDE SEQUENCE</scope>
    <source>
        <strain evidence="9">ChiGjej6B6-1540</strain>
    </source>
</reference>
<evidence type="ECO:0000259" key="8">
    <source>
        <dbReference type="PROSITE" id="PS51900"/>
    </source>
</evidence>
<evidence type="ECO:0000256" key="5">
    <source>
        <dbReference type="ARBA" id="ARBA00023172"/>
    </source>
</evidence>
<dbReference type="CDD" id="cd01189">
    <property type="entry name" value="INT_ICEBs1_C_like"/>
    <property type="match status" value="1"/>
</dbReference>
<reference evidence="9" key="2">
    <citation type="submission" date="2021-04" db="EMBL/GenBank/DDBJ databases">
        <authorList>
            <person name="Gilroy R."/>
        </authorList>
    </citation>
    <scope>NUCLEOTIDE SEQUENCE</scope>
    <source>
        <strain evidence="9">ChiGjej6B6-1540</strain>
    </source>
</reference>